<dbReference type="Gene3D" id="3.40.605.10">
    <property type="entry name" value="Aldehyde Dehydrogenase, Chain A, domain 1"/>
    <property type="match status" value="1"/>
</dbReference>
<dbReference type="InterPro" id="IPR047110">
    <property type="entry name" value="GABD/Sad-like"/>
</dbReference>
<dbReference type="PANTHER" id="PTHR43217">
    <property type="entry name" value="SUCCINATE SEMIALDEHYDE DEHYDROGENASE [NAD(P)+] SAD"/>
    <property type="match status" value="1"/>
</dbReference>
<dbReference type="PANTHER" id="PTHR43217:SF1">
    <property type="entry name" value="SUCCINATE SEMIALDEHYDE DEHYDROGENASE [NAD(P)+] SAD"/>
    <property type="match status" value="1"/>
</dbReference>
<organism evidence="5 6">
    <name type="scientific">Stenotrophomonas mori</name>
    <dbReference type="NCBI Taxonomy" id="2871096"/>
    <lineage>
        <taxon>Bacteria</taxon>
        <taxon>Pseudomonadati</taxon>
        <taxon>Pseudomonadota</taxon>
        <taxon>Gammaproteobacteria</taxon>
        <taxon>Lysobacterales</taxon>
        <taxon>Lysobacteraceae</taxon>
        <taxon>Stenotrophomonas</taxon>
    </lineage>
</organism>
<name>A0ABT0SGV8_9GAMM</name>
<dbReference type="InterPro" id="IPR016161">
    <property type="entry name" value="Ald_DH/histidinol_DH"/>
</dbReference>
<evidence type="ECO:0000256" key="1">
    <source>
        <dbReference type="ARBA" id="ARBA00009986"/>
    </source>
</evidence>
<keyword evidence="2" id="KW-0521">NADP</keyword>
<dbReference type="CDD" id="cd07100">
    <property type="entry name" value="ALDH_SSADH1_GabD1"/>
    <property type="match status" value="1"/>
</dbReference>
<evidence type="ECO:0000256" key="3">
    <source>
        <dbReference type="ARBA" id="ARBA00023002"/>
    </source>
</evidence>
<dbReference type="InterPro" id="IPR016162">
    <property type="entry name" value="Ald_DH_N"/>
</dbReference>
<gene>
    <name evidence="5" type="ORF">K5L01_06145</name>
</gene>
<protein>
    <submittedName>
        <fullName evidence="5">NAD-dependent succinate-semialdehyde dehydrogenase</fullName>
    </submittedName>
</protein>
<dbReference type="Pfam" id="PF00171">
    <property type="entry name" value="Aldedh"/>
    <property type="match status" value="1"/>
</dbReference>
<dbReference type="RefSeq" id="WP_250062889.1">
    <property type="nucleotide sequence ID" value="NZ_JAIKTS010000001.1"/>
</dbReference>
<comment type="caution">
    <text evidence="5">The sequence shown here is derived from an EMBL/GenBank/DDBJ whole genome shotgun (WGS) entry which is preliminary data.</text>
</comment>
<reference evidence="5 6" key="1">
    <citation type="submission" date="2021-08" db="EMBL/GenBank/DDBJ databases">
        <title>Novel members of of the genus Stenotrophomonas from differernt environment.</title>
        <authorList>
            <person name="Deng Y."/>
        </authorList>
    </citation>
    <scope>NUCLEOTIDE SEQUENCE [LARGE SCALE GENOMIC DNA]</scope>
    <source>
        <strain evidence="5 6">CPCC 101365</strain>
    </source>
</reference>
<evidence type="ECO:0000313" key="6">
    <source>
        <dbReference type="Proteomes" id="UP001431235"/>
    </source>
</evidence>
<dbReference type="InterPro" id="IPR015590">
    <property type="entry name" value="Aldehyde_DH_dom"/>
</dbReference>
<feature type="domain" description="Aldehyde dehydrogenase" evidence="4">
    <location>
        <begin position="4"/>
        <end position="452"/>
    </location>
</feature>
<proteinExistence type="inferred from homology"/>
<evidence type="ECO:0000259" key="4">
    <source>
        <dbReference type="Pfam" id="PF00171"/>
    </source>
</evidence>
<dbReference type="EMBL" id="JAIKTS010000001">
    <property type="protein sequence ID" value="MCL7714230.1"/>
    <property type="molecule type" value="Genomic_DNA"/>
</dbReference>
<comment type="similarity">
    <text evidence="1">Belongs to the aldehyde dehydrogenase family.</text>
</comment>
<dbReference type="PROSITE" id="PS00070">
    <property type="entry name" value="ALDEHYDE_DEHYDR_CYS"/>
    <property type="match status" value="1"/>
</dbReference>
<dbReference type="Proteomes" id="UP001431235">
    <property type="component" value="Unassembled WGS sequence"/>
</dbReference>
<keyword evidence="6" id="KW-1185">Reference proteome</keyword>
<dbReference type="InterPro" id="IPR016163">
    <property type="entry name" value="Ald_DH_C"/>
</dbReference>
<dbReference type="Gene3D" id="3.40.309.10">
    <property type="entry name" value="Aldehyde Dehydrogenase, Chain A, domain 2"/>
    <property type="match status" value="1"/>
</dbReference>
<sequence length="455" mass="48887">MASYQISNPFTGQAERTVELMHSADIERRLAAAEAAFPAWSEATLAQRGTWLRRVAAGLRARAEELQRTMTREMGKLRREALAEIEKSAAVCEYYAAHAGDYLQPQPIPTEAQRSYVVYQPIGCVLAVMPWNFPVWQVFRFLAPSLMAGNVALLKHASNVPGCADLIAAVLADAGVPEGVFDVLHIDNDQAAEVLRDRRIKAVTLTGSERAGRAIASNAGDQLKKCVMELGGSDAFVVLEDADLDAAVAAAVASRFDNAGQTCIAAKRFVVVEAIADAFVQRFLAAARERVPGDPQDAATTLAPMARSDLRDELHRQVRESIDQGARPLLGCAPLADSPAGYPASILDHVAPGMPAYAQELFGPVAAIVRVKDEAEAVRVANDTDYGLGGSVWTRDTARGERVAARLVCGAAFVNAVVKSDARLPFGGTKRSGFGRELAEHGIREFMNTKTVYIA</sequence>
<evidence type="ECO:0000313" key="5">
    <source>
        <dbReference type="EMBL" id="MCL7714230.1"/>
    </source>
</evidence>
<dbReference type="InterPro" id="IPR044148">
    <property type="entry name" value="ALDH_GabD1-like"/>
</dbReference>
<evidence type="ECO:0000256" key="2">
    <source>
        <dbReference type="ARBA" id="ARBA00022857"/>
    </source>
</evidence>
<accession>A0ABT0SGV8</accession>
<dbReference type="InterPro" id="IPR016160">
    <property type="entry name" value="Ald_DH_CS_CYS"/>
</dbReference>
<keyword evidence="3" id="KW-0560">Oxidoreductase</keyword>
<dbReference type="SUPFAM" id="SSF53720">
    <property type="entry name" value="ALDH-like"/>
    <property type="match status" value="1"/>
</dbReference>